<dbReference type="InterPro" id="IPR052059">
    <property type="entry name" value="CR_Ser/Thr_kinase"/>
</dbReference>
<keyword evidence="6" id="KW-0732">Signal</keyword>
<evidence type="ECO:0000313" key="22">
    <source>
        <dbReference type="Proteomes" id="UP001187471"/>
    </source>
</evidence>
<evidence type="ECO:0000259" key="20">
    <source>
        <dbReference type="PROSITE" id="PS51473"/>
    </source>
</evidence>
<dbReference type="Proteomes" id="UP001187471">
    <property type="component" value="Unassembled WGS sequence"/>
</dbReference>
<feature type="compositionally biased region" description="Low complexity" evidence="17">
    <location>
        <begin position="680"/>
        <end position="690"/>
    </location>
</feature>
<evidence type="ECO:0000256" key="15">
    <source>
        <dbReference type="ARBA" id="ARBA00047558"/>
    </source>
</evidence>
<feature type="domain" description="Protein kinase" evidence="19">
    <location>
        <begin position="364"/>
        <end position="649"/>
    </location>
</feature>
<evidence type="ECO:0000256" key="14">
    <source>
        <dbReference type="ARBA" id="ARBA00023180"/>
    </source>
</evidence>
<evidence type="ECO:0000256" key="13">
    <source>
        <dbReference type="ARBA" id="ARBA00023170"/>
    </source>
</evidence>
<keyword evidence="22" id="KW-1185">Reference proteome</keyword>
<keyword evidence="14" id="KW-0325">Glycoprotein</keyword>
<keyword evidence="5 18" id="KW-0812">Transmembrane</keyword>
<dbReference type="Pfam" id="PF01657">
    <property type="entry name" value="Stress-antifung"/>
    <property type="match status" value="2"/>
</dbReference>
<dbReference type="FunFam" id="1.10.510.10:FF:000336">
    <property type="entry name" value="Cysteine-rich receptor-like protein kinase 2"/>
    <property type="match status" value="1"/>
</dbReference>
<evidence type="ECO:0000256" key="17">
    <source>
        <dbReference type="SAM" id="MobiDB-lite"/>
    </source>
</evidence>
<evidence type="ECO:0000256" key="16">
    <source>
        <dbReference type="ARBA" id="ARBA00047951"/>
    </source>
</evidence>
<feature type="region of interest" description="Disordered" evidence="17">
    <location>
        <begin position="658"/>
        <end position="700"/>
    </location>
</feature>
<dbReference type="PANTHER" id="PTHR47973">
    <property type="entry name" value="CYSTEINE-RICH RECEPTOR-LIKE PROTEIN KINASE 3"/>
    <property type="match status" value="1"/>
</dbReference>
<dbReference type="SMART" id="SM00220">
    <property type="entry name" value="S_TKc"/>
    <property type="match status" value="1"/>
</dbReference>
<dbReference type="PROSITE" id="PS51473">
    <property type="entry name" value="GNK2"/>
    <property type="match status" value="2"/>
</dbReference>
<keyword evidence="10" id="KW-0067">ATP-binding</keyword>
<feature type="domain" description="Gnk2-homologous" evidence="20">
    <location>
        <begin position="37"/>
        <end position="138"/>
    </location>
</feature>
<dbReference type="FunFam" id="3.30.430.20:FF:000015">
    <property type="entry name" value="Cysteine-rich receptor-like protein kinase 3"/>
    <property type="match status" value="1"/>
</dbReference>
<evidence type="ECO:0000256" key="12">
    <source>
        <dbReference type="ARBA" id="ARBA00023136"/>
    </source>
</evidence>
<sequence length="700" mass="77259">MEAMRLSTQIHQYLTITFIILSTFVFAPSLSDPRTSVAGLFCNKNSSEMAMNDEYIAGFTGVMQDLDRRVRAERLISYSAQLPSSNIHGFAQCHADLSQEDCTSCYHEAESRLKACVPAVSGRVYLDGCFVRFDDHKFRHENVLRGPNSAKCGEPSDTLRDKNIEKEFAEKLEAAIANVTAMATVNKGFGAAEVKSGVLSAYALGQCWSTLDENQCRRCLRDAANKVCKCLPGAEGRGMNAGCYLKYSTSKFFDHSAMKKESDSGLSQAMVVFIILTLVTVFSLLSLFGALFGYKIYSRRKEGKFLPNPSLKCKPLQILIHASSDVLFGSLLLERKRLARVSPAVSNSNLYFKYELLEQATGCFDPSNKLGQGGCGSVFKGTLPDGRVIAVKRLFYSTRQWADDFFNEVNLISGVQHKNLVRLLGCSIEGPESLLVYEFVPNKSLDQILFDKKNTAQFITWQQRFDIILGIAEGLAHLHDGCEAKIIHRDIKNSNVLLDENLTPKIADFGLARCVAPDRTHVSTAIAGTLGYMAPEYLIRGQLTEKADVYAFGVLALEIACGRKNSVFVNDSGSVLQCVWNHHKSDDITLSIDRSLIGDFPEKTASNALQVGLLCTQTCARYRPSMSSVVQMLTEKENVLPWPKQPPFLNSSVLLSDDTTKSSETNKSSSNWHTTIEVPSTTSKSASTASPQLHVSNEDE</sequence>
<evidence type="ECO:0000313" key="21">
    <source>
        <dbReference type="EMBL" id="KAK2981179.1"/>
    </source>
</evidence>
<dbReference type="CDD" id="cd23509">
    <property type="entry name" value="Gnk2-like"/>
    <property type="match status" value="2"/>
</dbReference>
<evidence type="ECO:0000256" key="2">
    <source>
        <dbReference type="ARBA" id="ARBA00022527"/>
    </source>
</evidence>
<feature type="compositionally biased region" description="Polar residues" evidence="17">
    <location>
        <begin position="691"/>
        <end position="700"/>
    </location>
</feature>
<dbReference type="AlphaFoldDB" id="A0AA88UDV1"/>
<keyword evidence="11 18" id="KW-1133">Transmembrane helix</keyword>
<keyword evidence="3" id="KW-0597">Phosphoprotein</keyword>
<evidence type="ECO:0000256" key="18">
    <source>
        <dbReference type="SAM" id="Phobius"/>
    </source>
</evidence>
<dbReference type="Gene3D" id="1.10.510.10">
    <property type="entry name" value="Transferase(Phosphotransferase) domain 1"/>
    <property type="match status" value="1"/>
</dbReference>
<comment type="catalytic activity">
    <reaction evidence="16">
        <text>L-threonyl-[protein] + ATP = O-phospho-L-threonyl-[protein] + ADP + H(+)</text>
        <dbReference type="Rhea" id="RHEA:46608"/>
        <dbReference type="Rhea" id="RHEA-COMP:11060"/>
        <dbReference type="Rhea" id="RHEA-COMP:11605"/>
        <dbReference type="ChEBI" id="CHEBI:15378"/>
        <dbReference type="ChEBI" id="CHEBI:30013"/>
        <dbReference type="ChEBI" id="CHEBI:30616"/>
        <dbReference type="ChEBI" id="CHEBI:61977"/>
        <dbReference type="ChEBI" id="CHEBI:456216"/>
    </reaction>
</comment>
<feature type="transmembrane region" description="Helical" evidence="18">
    <location>
        <begin position="269"/>
        <end position="294"/>
    </location>
</feature>
<evidence type="ECO:0000256" key="10">
    <source>
        <dbReference type="ARBA" id="ARBA00022840"/>
    </source>
</evidence>
<protein>
    <recommendedName>
        <fullName evidence="23">Cysteine-rich receptor-like protein kinase 42</fullName>
    </recommendedName>
</protein>
<evidence type="ECO:0000256" key="1">
    <source>
        <dbReference type="ARBA" id="ARBA00004167"/>
    </source>
</evidence>
<dbReference type="InterPro" id="IPR038408">
    <property type="entry name" value="GNK2_sf"/>
</dbReference>
<evidence type="ECO:0000256" key="7">
    <source>
        <dbReference type="ARBA" id="ARBA00022737"/>
    </source>
</evidence>
<dbReference type="GO" id="GO:0004674">
    <property type="term" value="F:protein serine/threonine kinase activity"/>
    <property type="evidence" value="ECO:0007669"/>
    <property type="project" value="UniProtKB-KW"/>
</dbReference>
<comment type="caution">
    <text evidence="21">The sequence shown here is derived from an EMBL/GenBank/DDBJ whole genome shotgun (WGS) entry which is preliminary data.</text>
</comment>
<dbReference type="PROSITE" id="PS00108">
    <property type="entry name" value="PROTEIN_KINASE_ST"/>
    <property type="match status" value="1"/>
</dbReference>
<dbReference type="GO" id="GO:0005524">
    <property type="term" value="F:ATP binding"/>
    <property type="evidence" value="ECO:0007669"/>
    <property type="project" value="UniProtKB-KW"/>
</dbReference>
<dbReference type="InterPro" id="IPR000719">
    <property type="entry name" value="Prot_kinase_dom"/>
</dbReference>
<evidence type="ECO:0000256" key="5">
    <source>
        <dbReference type="ARBA" id="ARBA00022692"/>
    </source>
</evidence>
<keyword evidence="7" id="KW-0677">Repeat</keyword>
<name>A0AA88UDV1_9ASTE</name>
<dbReference type="CDD" id="cd14066">
    <property type="entry name" value="STKc_IRAK"/>
    <property type="match status" value="1"/>
</dbReference>
<proteinExistence type="predicted"/>
<comment type="subcellular location">
    <subcellularLocation>
        <location evidence="1">Membrane</location>
        <topology evidence="1">Single-pass membrane protein</topology>
    </subcellularLocation>
</comment>
<dbReference type="SUPFAM" id="SSF56112">
    <property type="entry name" value="Protein kinase-like (PK-like)"/>
    <property type="match status" value="1"/>
</dbReference>
<dbReference type="Gene3D" id="3.30.200.20">
    <property type="entry name" value="Phosphorylase Kinase, domain 1"/>
    <property type="match status" value="1"/>
</dbReference>
<dbReference type="PROSITE" id="PS50011">
    <property type="entry name" value="PROTEIN_KINASE_DOM"/>
    <property type="match status" value="1"/>
</dbReference>
<evidence type="ECO:0000256" key="4">
    <source>
        <dbReference type="ARBA" id="ARBA00022679"/>
    </source>
</evidence>
<evidence type="ECO:0008006" key="23">
    <source>
        <dbReference type="Google" id="ProtNLM"/>
    </source>
</evidence>
<dbReference type="InterPro" id="IPR002902">
    <property type="entry name" value="GNK2"/>
</dbReference>
<feature type="compositionally biased region" description="Low complexity" evidence="17">
    <location>
        <begin position="662"/>
        <end position="671"/>
    </location>
</feature>
<dbReference type="Pfam" id="PF00069">
    <property type="entry name" value="Pkinase"/>
    <property type="match status" value="1"/>
</dbReference>
<keyword evidence="8" id="KW-0547">Nucleotide-binding</keyword>
<dbReference type="GO" id="GO:0016020">
    <property type="term" value="C:membrane"/>
    <property type="evidence" value="ECO:0007669"/>
    <property type="project" value="UniProtKB-SubCell"/>
</dbReference>
<feature type="domain" description="Gnk2-homologous" evidence="20">
    <location>
        <begin position="145"/>
        <end position="252"/>
    </location>
</feature>
<keyword evidence="2" id="KW-0723">Serine/threonine-protein kinase</keyword>
<accession>A0AA88UDV1</accession>
<gene>
    <name evidence="21" type="ORF">RJ640_000161</name>
</gene>
<comment type="catalytic activity">
    <reaction evidence="15">
        <text>L-seryl-[protein] + ATP = O-phospho-L-seryl-[protein] + ADP + H(+)</text>
        <dbReference type="Rhea" id="RHEA:17989"/>
        <dbReference type="Rhea" id="RHEA-COMP:9863"/>
        <dbReference type="Rhea" id="RHEA-COMP:11604"/>
        <dbReference type="ChEBI" id="CHEBI:15378"/>
        <dbReference type="ChEBI" id="CHEBI:29999"/>
        <dbReference type="ChEBI" id="CHEBI:30616"/>
        <dbReference type="ChEBI" id="CHEBI:83421"/>
        <dbReference type="ChEBI" id="CHEBI:456216"/>
    </reaction>
</comment>
<evidence type="ECO:0000259" key="19">
    <source>
        <dbReference type="PROSITE" id="PS50011"/>
    </source>
</evidence>
<dbReference type="FunFam" id="3.30.200.20:FF:000177">
    <property type="entry name" value="Cysteine-rich receptor-like protein kinase 2"/>
    <property type="match status" value="1"/>
</dbReference>
<keyword evidence="4" id="KW-0808">Transferase</keyword>
<organism evidence="21 22">
    <name type="scientific">Escallonia rubra</name>
    <dbReference type="NCBI Taxonomy" id="112253"/>
    <lineage>
        <taxon>Eukaryota</taxon>
        <taxon>Viridiplantae</taxon>
        <taxon>Streptophyta</taxon>
        <taxon>Embryophyta</taxon>
        <taxon>Tracheophyta</taxon>
        <taxon>Spermatophyta</taxon>
        <taxon>Magnoliopsida</taxon>
        <taxon>eudicotyledons</taxon>
        <taxon>Gunneridae</taxon>
        <taxon>Pentapetalae</taxon>
        <taxon>asterids</taxon>
        <taxon>campanulids</taxon>
        <taxon>Escalloniales</taxon>
        <taxon>Escalloniaceae</taxon>
        <taxon>Escallonia</taxon>
    </lineage>
</organism>
<keyword evidence="12 18" id="KW-0472">Membrane</keyword>
<evidence type="ECO:0000256" key="3">
    <source>
        <dbReference type="ARBA" id="ARBA00022553"/>
    </source>
</evidence>
<keyword evidence="9" id="KW-0418">Kinase</keyword>
<dbReference type="InterPro" id="IPR011009">
    <property type="entry name" value="Kinase-like_dom_sf"/>
</dbReference>
<dbReference type="EMBL" id="JAVXUO010001550">
    <property type="protein sequence ID" value="KAK2981179.1"/>
    <property type="molecule type" value="Genomic_DNA"/>
</dbReference>
<evidence type="ECO:0000256" key="9">
    <source>
        <dbReference type="ARBA" id="ARBA00022777"/>
    </source>
</evidence>
<reference evidence="21" key="1">
    <citation type="submission" date="2022-12" db="EMBL/GenBank/DDBJ databases">
        <title>Draft genome assemblies for two species of Escallonia (Escalloniales).</title>
        <authorList>
            <person name="Chanderbali A."/>
            <person name="Dervinis C."/>
            <person name="Anghel I."/>
            <person name="Soltis D."/>
            <person name="Soltis P."/>
            <person name="Zapata F."/>
        </authorList>
    </citation>
    <scope>NUCLEOTIDE SEQUENCE</scope>
    <source>
        <strain evidence="21">UCBG92.1500</strain>
        <tissue evidence="21">Leaf</tissue>
    </source>
</reference>
<keyword evidence="13" id="KW-0675">Receptor</keyword>
<evidence type="ECO:0000256" key="6">
    <source>
        <dbReference type="ARBA" id="ARBA00022729"/>
    </source>
</evidence>
<evidence type="ECO:0000256" key="11">
    <source>
        <dbReference type="ARBA" id="ARBA00022989"/>
    </source>
</evidence>
<dbReference type="InterPro" id="IPR008271">
    <property type="entry name" value="Ser/Thr_kinase_AS"/>
</dbReference>
<dbReference type="Gene3D" id="3.30.430.20">
    <property type="entry name" value="Gnk2 domain, C-X8-C-X2-C motif"/>
    <property type="match status" value="2"/>
</dbReference>
<evidence type="ECO:0000256" key="8">
    <source>
        <dbReference type="ARBA" id="ARBA00022741"/>
    </source>
</evidence>